<keyword evidence="7 8" id="KW-0804">Transcription</keyword>
<evidence type="ECO:0000256" key="9">
    <source>
        <dbReference type="SAM" id="MobiDB-lite"/>
    </source>
</evidence>
<dbReference type="InterPro" id="IPR038120">
    <property type="entry name" value="Rpb1_funnel_sf"/>
</dbReference>
<proteinExistence type="inferred from homology"/>
<feature type="binding site" evidence="8">
    <location>
        <position position="218"/>
    </location>
    <ligand>
        <name>Zn(2+)</name>
        <dbReference type="ChEBI" id="CHEBI:29105"/>
    </ligand>
</feature>
<comment type="function">
    <text evidence="8">DNA-dependent RNA polymerase catalyzes the transcription of DNA into RNA using the four ribonucleoside triphosphates as substrates.</text>
</comment>
<protein>
    <recommendedName>
        <fullName evidence="8">DNA-directed RNA polymerase subunit beta''</fullName>
        <ecNumber evidence="8">2.7.7.6</ecNumber>
    </recommendedName>
    <alternativeName>
        <fullName evidence="8">PEP</fullName>
    </alternativeName>
    <alternativeName>
        <fullName evidence="8">Plastid-encoded RNA polymerase subunit beta''</fullName>
        <shortName evidence="8">RNA polymerase subunit beta''</shortName>
    </alternativeName>
</protein>
<feature type="compositionally biased region" description="Low complexity" evidence="9">
    <location>
        <begin position="936"/>
        <end position="947"/>
    </location>
</feature>
<evidence type="ECO:0000256" key="5">
    <source>
        <dbReference type="ARBA" id="ARBA00022723"/>
    </source>
</evidence>
<dbReference type="SUPFAM" id="SSF64484">
    <property type="entry name" value="beta and beta-prime subunits of DNA dependent RNA-polymerase"/>
    <property type="match status" value="1"/>
</dbReference>
<dbReference type="GO" id="GO:0008270">
    <property type="term" value="F:zinc ion binding"/>
    <property type="evidence" value="ECO:0007669"/>
    <property type="project" value="UniProtKB-UniRule"/>
</dbReference>
<keyword evidence="6 8" id="KW-0862">Zinc</keyword>
<evidence type="ECO:0000256" key="4">
    <source>
        <dbReference type="ARBA" id="ARBA00022695"/>
    </source>
</evidence>
<dbReference type="Gene3D" id="1.10.1790.20">
    <property type="match status" value="1"/>
</dbReference>
<feature type="domain" description="RNA polymerase Rpb1" evidence="11">
    <location>
        <begin position="90"/>
        <end position="167"/>
    </location>
</feature>
<keyword evidence="5 8" id="KW-0479">Metal-binding</keyword>
<dbReference type="Gene3D" id="1.10.274.100">
    <property type="entry name" value="RNA polymerase Rpb1, domain 3"/>
    <property type="match status" value="1"/>
</dbReference>
<evidence type="ECO:0000256" key="8">
    <source>
        <dbReference type="HAMAP-Rule" id="MF_01324"/>
    </source>
</evidence>
<evidence type="ECO:0000256" key="1">
    <source>
        <dbReference type="ARBA" id="ARBA00022478"/>
    </source>
</evidence>
<dbReference type="Gene3D" id="1.10.132.30">
    <property type="match status" value="1"/>
</dbReference>
<keyword evidence="1 8" id="KW-0240">DNA-directed RNA polymerase</keyword>
<evidence type="ECO:0000259" key="10">
    <source>
        <dbReference type="Pfam" id="PF04998"/>
    </source>
</evidence>
<dbReference type="HAMAP" id="MF_01324">
    <property type="entry name" value="RNApol_bact_RpoC2"/>
    <property type="match status" value="1"/>
</dbReference>
<dbReference type="InterPro" id="IPR042102">
    <property type="entry name" value="RNA_pol_Rpb1_3_sf"/>
</dbReference>
<evidence type="ECO:0000256" key="3">
    <source>
        <dbReference type="ARBA" id="ARBA00022679"/>
    </source>
</evidence>
<gene>
    <name evidence="8 12" type="primary">rpoC2</name>
</gene>
<comment type="subunit">
    <text evidence="8">In plastids the minimal PEP RNA polymerase catalytic core is composed of four subunits: alpha, beta, beta', and beta''. When a (nuclear-encoded) sigma factor is associated with the core the holoenzyme is formed, which can initiate transcription.</text>
</comment>
<feature type="region of interest" description="Disordered" evidence="9">
    <location>
        <begin position="936"/>
        <end position="957"/>
    </location>
</feature>
<dbReference type="PANTHER" id="PTHR19376">
    <property type="entry name" value="DNA-DIRECTED RNA POLYMERASE"/>
    <property type="match status" value="1"/>
</dbReference>
<accession>A0A097KKR5</accession>
<keyword evidence="12" id="KW-0150">Chloroplast</keyword>
<evidence type="ECO:0000256" key="2">
    <source>
        <dbReference type="ARBA" id="ARBA00022640"/>
    </source>
</evidence>
<evidence type="ECO:0000313" key="12">
    <source>
        <dbReference type="EMBL" id="AIT93776.1"/>
    </source>
</evidence>
<dbReference type="InterPro" id="IPR007083">
    <property type="entry name" value="RNA_pol_Rpb1_4"/>
</dbReference>
<geneLocation type="chloroplast" evidence="12"/>
<dbReference type="Gene3D" id="1.10.150.390">
    <property type="match status" value="1"/>
</dbReference>
<comment type="subcellular location">
    <subcellularLocation>
        <location evidence="8">Plastid</location>
        <location evidence="8">Chloroplast</location>
    </subcellularLocation>
</comment>
<feature type="binding site" evidence="8">
    <location>
        <position position="343"/>
    </location>
    <ligand>
        <name>Zn(2+)</name>
        <dbReference type="ChEBI" id="CHEBI:29105"/>
    </ligand>
</feature>
<name>A0A097KKR5_9CHLO</name>
<dbReference type="GO" id="GO:0003677">
    <property type="term" value="F:DNA binding"/>
    <property type="evidence" value="ECO:0007669"/>
    <property type="project" value="UniProtKB-UniRule"/>
</dbReference>
<dbReference type="GO" id="GO:0009507">
    <property type="term" value="C:chloroplast"/>
    <property type="evidence" value="ECO:0007669"/>
    <property type="project" value="UniProtKB-SubCell"/>
</dbReference>
<dbReference type="GO" id="GO:0006351">
    <property type="term" value="P:DNA-templated transcription"/>
    <property type="evidence" value="ECO:0007669"/>
    <property type="project" value="UniProtKB-UniRule"/>
</dbReference>
<evidence type="ECO:0000256" key="6">
    <source>
        <dbReference type="ARBA" id="ARBA00022833"/>
    </source>
</evidence>
<dbReference type="InterPro" id="IPR045867">
    <property type="entry name" value="DNA-dir_RpoC_beta_prime"/>
</dbReference>
<reference evidence="12" key="1">
    <citation type="journal article" date="2014" name="BMC Evol. Biol.">
        <title>Chloroplast phylogenomic analysis resolves deep-level relationships within the green algal class Trebouxiophyceae.</title>
        <authorList>
            <person name="Lemieux C."/>
            <person name="Otis C."/>
            <person name="Turmel M."/>
        </authorList>
    </citation>
    <scope>NUCLEOTIDE SEQUENCE</scope>
</reference>
<dbReference type="GeneID" id="22158860"/>
<evidence type="ECO:0000256" key="7">
    <source>
        <dbReference type="ARBA" id="ARBA00023163"/>
    </source>
</evidence>
<dbReference type="EC" id="2.7.7.6" evidence="8"/>
<feature type="binding site" evidence="8">
    <location>
        <position position="346"/>
    </location>
    <ligand>
        <name>Zn(2+)</name>
        <dbReference type="ChEBI" id="CHEBI:29105"/>
    </ligand>
</feature>
<dbReference type="InterPro" id="IPR007081">
    <property type="entry name" value="RNA_pol_Rpb1_5"/>
</dbReference>
<comment type="cofactor">
    <cofactor evidence="8">
        <name>Zn(2+)</name>
        <dbReference type="ChEBI" id="CHEBI:29105"/>
    </cofactor>
    <text evidence="8">Binds 1 Zn(2+) ion per subunit.</text>
</comment>
<comment type="catalytic activity">
    <reaction evidence="8">
        <text>RNA(n) + a ribonucleoside 5'-triphosphate = RNA(n+1) + diphosphate</text>
        <dbReference type="Rhea" id="RHEA:21248"/>
        <dbReference type="Rhea" id="RHEA-COMP:14527"/>
        <dbReference type="Rhea" id="RHEA-COMP:17342"/>
        <dbReference type="ChEBI" id="CHEBI:33019"/>
        <dbReference type="ChEBI" id="CHEBI:61557"/>
        <dbReference type="ChEBI" id="CHEBI:140395"/>
        <dbReference type="EC" id="2.7.7.6"/>
    </reaction>
</comment>
<dbReference type="InterPro" id="IPR012756">
    <property type="entry name" value="DNA-dir_RpoC2_beta_pp"/>
</dbReference>
<keyword evidence="2 12" id="KW-0934">Plastid</keyword>
<feature type="binding site" evidence="8">
    <location>
        <position position="336"/>
    </location>
    <ligand>
        <name>Zn(2+)</name>
        <dbReference type="ChEBI" id="CHEBI:29105"/>
    </ligand>
</feature>
<evidence type="ECO:0000259" key="11">
    <source>
        <dbReference type="Pfam" id="PF05000"/>
    </source>
</evidence>
<organism evidence="12">
    <name type="scientific">Edaphochlorella mirabilis</name>
    <dbReference type="NCBI Taxonomy" id="3083"/>
    <lineage>
        <taxon>Eukaryota</taxon>
        <taxon>Viridiplantae</taxon>
        <taxon>Chlorophyta</taxon>
        <taxon>core chlorophytes</taxon>
        <taxon>Trebouxiophyceae</taxon>
        <taxon>Prasiolales</taxon>
        <taxon>Prasiolaceae</taxon>
        <taxon>Edaphochlorella</taxon>
    </lineage>
</organism>
<dbReference type="PANTHER" id="PTHR19376:SF68">
    <property type="entry name" value="DNA-DIRECTED RNA POLYMERASE SUBUNIT BETA"/>
    <property type="match status" value="1"/>
</dbReference>
<dbReference type="GO" id="GO:0000428">
    <property type="term" value="C:DNA-directed RNA polymerase complex"/>
    <property type="evidence" value="ECO:0007669"/>
    <property type="project" value="UniProtKB-KW"/>
</dbReference>
<feature type="domain" description="RNA polymerase Rpb1" evidence="10">
    <location>
        <begin position="170"/>
        <end position="1848"/>
    </location>
</feature>
<keyword evidence="4 8" id="KW-0548">Nucleotidyltransferase</keyword>
<dbReference type="GO" id="GO:0003899">
    <property type="term" value="F:DNA-directed RNA polymerase activity"/>
    <property type="evidence" value="ECO:0007669"/>
    <property type="project" value="UniProtKB-UniRule"/>
</dbReference>
<dbReference type="RefSeq" id="YP_009105097.1">
    <property type="nucleotide sequence ID" value="NC_025528.1"/>
</dbReference>
<dbReference type="Pfam" id="PF04998">
    <property type="entry name" value="RNA_pol_Rpb1_5"/>
    <property type="match status" value="1"/>
</dbReference>
<dbReference type="CDD" id="cd02655">
    <property type="entry name" value="RNAP_beta'_C"/>
    <property type="match status" value="1"/>
</dbReference>
<keyword evidence="3 8" id="KW-0808">Transferase</keyword>
<dbReference type="Pfam" id="PF05000">
    <property type="entry name" value="RNA_pol_Rpb1_4"/>
    <property type="match status" value="1"/>
</dbReference>
<dbReference type="EMBL" id="KM462865">
    <property type="protein sequence ID" value="AIT93776.1"/>
    <property type="molecule type" value="Genomic_DNA"/>
</dbReference>
<sequence length="1946" mass="221937">MVSNLSFFNGCFDKGRLKSLISWSITNCGEHVTIELVEKLKNLGFEYATQAGISLSLDDLKIPPNKAFLVSEAELEIKSTHLDYSRGNLTAVEKFQQLIDTWHRTSEILKQNVIQHFRSTDVLNPVYMMAFSGARGNISQVRQLVGMRGLMADPQGQIIDFPIQSNFREGLTLTEYVISCYGARKGLVDTALRTANSGYLTRRLVDVSQHVIVCQVDCGTSRGILLNDMSEGNKIILSLQNRLIGRILAENISDDNETSQTSKSDFKRNLNSSYYLPLVNKNLTPTHEVGRNPSELSQEKPHTTFLASKNQQISTTLAAKIIKLKKQVLVRSPLTCEAKSSICQLCYGWSLAHGNLVSLGEAVGILAAQSIGEPGTQLTMRTFHTGGVFSGDVMEEIRAPFDGIIKFLEPLQGTLIRTSQGKIAFITKVEGQFFIKSVCNDTQTDNSVSYEFSGQATLTDSSDLSLEVRNEHLICKKFHIPASTILFVRENEMVFERQLIAEFSSMSAQSTGQIQAKHNLNSDMEGQIFFENVVLGVRIAKNGDITRTSRKLGSMWILSGKIYQTRVPSRLFPQIGDLLDQKSITNQVSVIIPYNGFLNATKKKLVNVLKPNYFEYKSIHTHFLNNTRSKLHLIIDKQGKNKSFLKGNKKSLYSFNTTSSINSLSNFQQSSLASNLTKNLPLGNSTADETQPLLTPRLGKVRNSKKQKVGYAQLTGDIAKDVLFTHPLFSFSVKSVKYHNMGYFFYFSEKKQIRFKSDFLNFQMSSSLKPKKIKKSIQSQPAGKQRLVCINRKASRFINDRSFKKQTSDTIFLSNSLKQQFLNIGEIKKFLYLQSFPQNYKTETGGFLYADSLYVQNNHSCGQIFWIPEEIYNFNLKNFSIPTSSRALDPILFGNVGWLSNTFLKSSNFNLQGKVQNGNSKVNGWAETNQINLVSQRSRSQRQTSRSGRNRISISKPTLNKKNLQNKKFSQLLAGSNITPYSVTQQVTKNVYKNTNTKFLGFLKINPYKMLSKSFKAQNLKQSYQLNKTSVDLKQNCRFCFKMKTDITLNNQRLKQIWLKQKILYLVKPQLPFFTFNPFPFISASIRETFLEKELAKQVHLSALSARNISSTKNSLNASGLQITIKPGWIYFPLNQNKAIDLNQCILKPGSSFLDTISFDQQTIYFECIQNKNWYIKNREKNFHIFQLRQKNLFLKQNSNFASFYNEFAVTNNFSSSITSLHKQELLDSHKTSRKITIQSVSLHRFLLILKKNIVLTQSFYINKNCFNKQNIFVGKLPLPSFFRLGTKNSFSFGKVYLLQNSNFKYSHAFFLNKLNKNEHSLPMQIEANKSKIYECSINFFLFKVSKLNQNIFDFYTVSIQDSKTLTDFYRRSFLDRICFKAPFFVLIRKVKQYSLFSSFDYKKLVSQKNQLETDFFINQPFFYPFKLNCLAWFNKQSSSKLFISFPAVDFSIQSSFRFKTFKPSYFFKKTNIFEFFILIKTTNNFPLKKAKLQFSASSASYLAMSKQFISTSKFSKLKTTQPQRSSTFSASSLAMTKQRLGYATSISAKKLTTSGNPNLKSWATENQTLPPFFFIPLTCSLKFVMFRKLDISSFIESEIKTKKTHITKTKLLIYPKNYSFKKSALSITSFFSPYRGEVTTVQTDSFKKESCLILTDKDQISFSTKQKYPVVSIGNFIRYGEEISSNLATSDSGQIIQIEKTKIIVRKAKPVLFSSKAVFYVHHGDFIEKNSPLITLFYQRLKTGDIVQGIPKIEQLFEARQTKDGEIFAGNLHEKLCEFFEYYKIEYNSQEAVRKSFEKIQQILVDDVQKVYQSQGVSIADKHVEIIVRQMTSKIKIIEAGKTGLLRGELIDLDWIEIVNKGIDTQKAEYEPVILGITKAALETESFISAASFQETTRILSKAAIERKTDFLRGLKENVILGHLIPAGTGFSLLFDPKNPKYSKK</sequence>
<comment type="similarity">
    <text evidence="8">Belongs to the RNA polymerase beta' chain family. RpoC2 subfamily.</text>
</comment>